<evidence type="ECO:0000256" key="1">
    <source>
        <dbReference type="ARBA" id="ARBA00022679"/>
    </source>
</evidence>
<dbReference type="InterPro" id="IPR008271">
    <property type="entry name" value="Ser/Thr_kinase_AS"/>
</dbReference>
<keyword evidence="2 5" id="KW-0547">Nucleotide-binding</keyword>
<comment type="similarity">
    <text evidence="6">Belongs to the protein kinase superfamily.</text>
</comment>
<protein>
    <submittedName>
        <fullName evidence="9">Putative receptor-like protein kinase</fullName>
    </submittedName>
</protein>
<dbReference type="PROSITE" id="PS00108">
    <property type="entry name" value="PROTEIN_KINASE_ST"/>
    <property type="match status" value="1"/>
</dbReference>
<dbReference type="InterPro" id="IPR011009">
    <property type="entry name" value="Kinase-like_dom_sf"/>
</dbReference>
<evidence type="ECO:0000256" key="3">
    <source>
        <dbReference type="ARBA" id="ARBA00022777"/>
    </source>
</evidence>
<dbReference type="GO" id="GO:0005524">
    <property type="term" value="F:ATP binding"/>
    <property type="evidence" value="ECO:0007669"/>
    <property type="project" value="UniProtKB-UniRule"/>
</dbReference>
<dbReference type="EMBL" id="KE346101">
    <property type="protein sequence ID" value="EXC26252.1"/>
    <property type="molecule type" value="Genomic_DNA"/>
</dbReference>
<dbReference type="InterPro" id="IPR000719">
    <property type="entry name" value="Prot_kinase_dom"/>
</dbReference>
<evidence type="ECO:0000256" key="4">
    <source>
        <dbReference type="ARBA" id="ARBA00022840"/>
    </source>
</evidence>
<evidence type="ECO:0000313" key="10">
    <source>
        <dbReference type="Proteomes" id="UP000030645"/>
    </source>
</evidence>
<dbReference type="GO" id="GO:0004674">
    <property type="term" value="F:protein serine/threonine kinase activity"/>
    <property type="evidence" value="ECO:0007669"/>
    <property type="project" value="UniProtKB-KW"/>
</dbReference>
<dbReference type="eggNOG" id="KOG1187">
    <property type="taxonomic scope" value="Eukaryota"/>
</dbReference>
<dbReference type="SMART" id="SM00220">
    <property type="entry name" value="S_TKc"/>
    <property type="match status" value="1"/>
</dbReference>
<dbReference type="Proteomes" id="UP000030645">
    <property type="component" value="Unassembled WGS sequence"/>
</dbReference>
<dbReference type="PANTHER" id="PTHR27001:SF585">
    <property type="entry name" value="OS02G0648100 PROTEIN"/>
    <property type="match status" value="1"/>
</dbReference>
<dbReference type="AlphaFoldDB" id="W9SD72"/>
<gene>
    <name evidence="9" type="ORF">L484_022826</name>
</gene>
<dbReference type="Pfam" id="PF00069">
    <property type="entry name" value="Pkinase"/>
    <property type="match status" value="1"/>
</dbReference>
<evidence type="ECO:0000313" key="9">
    <source>
        <dbReference type="EMBL" id="EXC26252.1"/>
    </source>
</evidence>
<dbReference type="SUPFAM" id="SSF56112">
    <property type="entry name" value="Protein kinase-like (PK-like)"/>
    <property type="match status" value="1"/>
</dbReference>
<evidence type="ECO:0000256" key="7">
    <source>
        <dbReference type="SAM" id="MobiDB-lite"/>
    </source>
</evidence>
<dbReference type="InterPro" id="IPR017441">
    <property type="entry name" value="Protein_kinase_ATP_BS"/>
</dbReference>
<keyword evidence="6" id="KW-0723">Serine/threonine-protein kinase</keyword>
<keyword evidence="10" id="KW-1185">Reference proteome</keyword>
<dbReference type="PROSITE" id="PS50011">
    <property type="entry name" value="PROTEIN_KINASE_DOM"/>
    <property type="match status" value="1"/>
</dbReference>
<dbReference type="GO" id="GO:0005886">
    <property type="term" value="C:plasma membrane"/>
    <property type="evidence" value="ECO:0007669"/>
    <property type="project" value="TreeGrafter"/>
</dbReference>
<evidence type="ECO:0000259" key="8">
    <source>
        <dbReference type="PROSITE" id="PS50011"/>
    </source>
</evidence>
<keyword evidence="9" id="KW-0675">Receptor</keyword>
<dbReference type="Gene3D" id="3.30.200.20">
    <property type="entry name" value="Phosphorylase Kinase, domain 1"/>
    <property type="match status" value="1"/>
</dbReference>
<feature type="binding site" evidence="5">
    <location>
        <position position="106"/>
    </location>
    <ligand>
        <name>ATP</name>
        <dbReference type="ChEBI" id="CHEBI:30616"/>
    </ligand>
</feature>
<sequence>MRGFLKCFGKTKSSFRSKRQQISQTSQGLDDDHDHHNNNKVLAEPEDSITCSSIVVRKFSWEEIEKFTKNFCSSRVIGYGGFSTVYLAGDLIPSTTSTGTNLAAIKIINGSRLFKQELDILRQLHHRNIVGLIGYCDDRDDQWALVLDYISNGGLEDKLHGGVGETSTTTTLPWRNRKAIALQVAEALEYLHEMCGGLPIVHGDIKASNVLLDHHLNCRLCDFGSANIGFSSAVTPGMRPNRAVMMGSPGYTDPHYLRTGLPSKKNDVYSFGVLLLELVTGMQAFCSESNRTLVSRVGPTFGRDDVDIAELVDPRLAGEFEAEEARALLSLSAECLRQPPTLRPSASQILQALNDNVSFIPPSIQHTYHGSKNLLTLQK</sequence>
<feature type="region of interest" description="Disordered" evidence="7">
    <location>
        <begin position="19"/>
        <end position="40"/>
    </location>
</feature>
<name>W9SD72_9ROSA</name>
<dbReference type="STRING" id="981085.W9SD72"/>
<evidence type="ECO:0000256" key="5">
    <source>
        <dbReference type="PROSITE-ProRule" id="PRU10141"/>
    </source>
</evidence>
<proteinExistence type="inferred from homology"/>
<evidence type="ECO:0000256" key="6">
    <source>
        <dbReference type="RuleBase" id="RU000304"/>
    </source>
</evidence>
<dbReference type="Gene3D" id="1.10.510.10">
    <property type="entry name" value="Transferase(Phosphotransferase) domain 1"/>
    <property type="match status" value="1"/>
</dbReference>
<keyword evidence="1" id="KW-0808">Transferase</keyword>
<organism evidence="9 10">
    <name type="scientific">Morus notabilis</name>
    <dbReference type="NCBI Taxonomy" id="981085"/>
    <lineage>
        <taxon>Eukaryota</taxon>
        <taxon>Viridiplantae</taxon>
        <taxon>Streptophyta</taxon>
        <taxon>Embryophyta</taxon>
        <taxon>Tracheophyta</taxon>
        <taxon>Spermatophyta</taxon>
        <taxon>Magnoliopsida</taxon>
        <taxon>eudicotyledons</taxon>
        <taxon>Gunneridae</taxon>
        <taxon>Pentapetalae</taxon>
        <taxon>rosids</taxon>
        <taxon>fabids</taxon>
        <taxon>Rosales</taxon>
        <taxon>Moraceae</taxon>
        <taxon>Moreae</taxon>
        <taxon>Morus</taxon>
    </lineage>
</organism>
<dbReference type="PANTHER" id="PTHR27001">
    <property type="entry name" value="OS01G0253100 PROTEIN"/>
    <property type="match status" value="1"/>
</dbReference>
<evidence type="ECO:0000256" key="2">
    <source>
        <dbReference type="ARBA" id="ARBA00022741"/>
    </source>
</evidence>
<reference evidence="10" key="1">
    <citation type="submission" date="2013-01" db="EMBL/GenBank/DDBJ databases">
        <title>Draft Genome Sequence of a Mulberry Tree, Morus notabilis C.K. Schneid.</title>
        <authorList>
            <person name="He N."/>
            <person name="Zhao S."/>
        </authorList>
    </citation>
    <scope>NUCLEOTIDE SEQUENCE</scope>
</reference>
<keyword evidence="3 9" id="KW-0418">Kinase</keyword>
<keyword evidence="4 5" id="KW-0067">ATP-binding</keyword>
<accession>W9SD72</accession>
<dbReference type="PROSITE" id="PS00107">
    <property type="entry name" value="PROTEIN_KINASE_ATP"/>
    <property type="match status" value="1"/>
</dbReference>
<feature type="domain" description="Protein kinase" evidence="8">
    <location>
        <begin position="71"/>
        <end position="360"/>
    </location>
</feature>